<evidence type="ECO:0008006" key="4">
    <source>
        <dbReference type="Google" id="ProtNLM"/>
    </source>
</evidence>
<dbReference type="EMBL" id="JAADJG010000376">
    <property type="protein sequence ID" value="KAF4447790.1"/>
    <property type="molecule type" value="Genomic_DNA"/>
</dbReference>
<name>A0A8H4KAR3_9HYPO</name>
<organism evidence="2 3">
    <name type="scientific">Fusarium austroafricanum</name>
    <dbReference type="NCBI Taxonomy" id="2364996"/>
    <lineage>
        <taxon>Eukaryota</taxon>
        <taxon>Fungi</taxon>
        <taxon>Dikarya</taxon>
        <taxon>Ascomycota</taxon>
        <taxon>Pezizomycotina</taxon>
        <taxon>Sordariomycetes</taxon>
        <taxon>Hypocreomycetidae</taxon>
        <taxon>Hypocreales</taxon>
        <taxon>Nectriaceae</taxon>
        <taxon>Fusarium</taxon>
        <taxon>Fusarium concolor species complex</taxon>
    </lineage>
</organism>
<feature type="compositionally biased region" description="Low complexity" evidence="1">
    <location>
        <begin position="274"/>
        <end position="288"/>
    </location>
</feature>
<feature type="region of interest" description="Disordered" evidence="1">
    <location>
        <begin position="263"/>
        <end position="332"/>
    </location>
</feature>
<evidence type="ECO:0000313" key="3">
    <source>
        <dbReference type="Proteomes" id="UP000605986"/>
    </source>
</evidence>
<dbReference type="AlphaFoldDB" id="A0A8H4KAR3"/>
<gene>
    <name evidence="2" type="ORF">F53441_8715</name>
</gene>
<reference evidence="2" key="1">
    <citation type="submission" date="2020-01" db="EMBL/GenBank/DDBJ databases">
        <title>Identification and distribution of gene clusters putatively required for synthesis of sphingolipid metabolism inhibitors in phylogenetically diverse species of the filamentous fungus Fusarium.</title>
        <authorList>
            <person name="Kim H.-S."/>
            <person name="Busman M."/>
            <person name="Brown D.W."/>
            <person name="Divon H."/>
            <person name="Uhlig S."/>
            <person name="Proctor R.H."/>
        </authorList>
    </citation>
    <scope>NUCLEOTIDE SEQUENCE</scope>
    <source>
        <strain evidence="2">NRRL 53441</strain>
    </source>
</reference>
<proteinExistence type="predicted"/>
<protein>
    <recommendedName>
        <fullName evidence="4">BTB domain-containing protein</fullName>
    </recommendedName>
</protein>
<dbReference type="OrthoDB" id="5326346at2759"/>
<evidence type="ECO:0000313" key="2">
    <source>
        <dbReference type="EMBL" id="KAF4447790.1"/>
    </source>
</evidence>
<comment type="caution">
    <text evidence="2">The sequence shown here is derived from an EMBL/GenBank/DDBJ whole genome shotgun (WGS) entry which is preliminary data.</text>
</comment>
<keyword evidence="3" id="KW-1185">Reference proteome</keyword>
<sequence>MSDTRFQIDPDGDTLVIFTTLQFSSKTNLSGEVTEQHFLCSKKHLTFASHRAAKFFSNDFREVTKEADGLYHWKLKGIFKLEALKLVIKIIHGKTSEVPQDVELDLLADIASIVDNLVCHDALSFYSQNWLLKNRKKYSSLLRCGDMVLAQLILVAYVFEDAALFENSTSIAIRYRNGILSTFLIPIRVDILEQIEDSRVTTVEHLADGLDEIEDGLLEQKLGCSYGLGYFTIDSIIKSLRKIQSPRHFSPMSDCSAGKHSGTWRLFDQPSSPPASRSTPSAWSSSFADQTNSAPRATSGGMFGAKTMPLRENGSLGGTSSSPFGKPFGSRGGFGSGSNFGVPIKDENEAPQVLVRHHCHLKDFVDPLLDKMEERIKGLKLAAFPLTMDDDTVLDEEND</sequence>
<feature type="compositionally biased region" description="Low complexity" evidence="1">
    <location>
        <begin position="318"/>
        <end position="329"/>
    </location>
</feature>
<evidence type="ECO:0000256" key="1">
    <source>
        <dbReference type="SAM" id="MobiDB-lite"/>
    </source>
</evidence>
<accession>A0A8H4KAR3</accession>
<dbReference type="Proteomes" id="UP000605986">
    <property type="component" value="Unassembled WGS sequence"/>
</dbReference>